<keyword evidence="3" id="KW-1185">Reference proteome</keyword>
<evidence type="ECO:0000313" key="2">
    <source>
        <dbReference type="EMBL" id="KAJ7758026.1"/>
    </source>
</evidence>
<name>A0AAD7JAB7_9AGAR</name>
<dbReference type="AlphaFoldDB" id="A0AAD7JAB7"/>
<dbReference type="Proteomes" id="UP001215598">
    <property type="component" value="Unassembled WGS sequence"/>
</dbReference>
<feature type="region of interest" description="Disordered" evidence="1">
    <location>
        <begin position="154"/>
        <end position="205"/>
    </location>
</feature>
<feature type="compositionally biased region" description="Basic residues" evidence="1">
    <location>
        <begin position="157"/>
        <end position="168"/>
    </location>
</feature>
<proteinExistence type="predicted"/>
<reference evidence="2" key="1">
    <citation type="submission" date="2023-03" db="EMBL/GenBank/DDBJ databases">
        <title>Massive genome expansion in bonnet fungi (Mycena s.s.) driven by repeated elements and novel gene families across ecological guilds.</title>
        <authorList>
            <consortium name="Lawrence Berkeley National Laboratory"/>
            <person name="Harder C.B."/>
            <person name="Miyauchi S."/>
            <person name="Viragh M."/>
            <person name="Kuo A."/>
            <person name="Thoen E."/>
            <person name="Andreopoulos B."/>
            <person name="Lu D."/>
            <person name="Skrede I."/>
            <person name="Drula E."/>
            <person name="Henrissat B."/>
            <person name="Morin E."/>
            <person name="Kohler A."/>
            <person name="Barry K."/>
            <person name="LaButti K."/>
            <person name="Morin E."/>
            <person name="Salamov A."/>
            <person name="Lipzen A."/>
            <person name="Mereny Z."/>
            <person name="Hegedus B."/>
            <person name="Baldrian P."/>
            <person name="Stursova M."/>
            <person name="Weitz H."/>
            <person name="Taylor A."/>
            <person name="Grigoriev I.V."/>
            <person name="Nagy L.G."/>
            <person name="Martin F."/>
            <person name="Kauserud H."/>
        </authorList>
    </citation>
    <scope>NUCLEOTIDE SEQUENCE</scope>
    <source>
        <strain evidence="2">CBHHK182m</strain>
    </source>
</reference>
<dbReference type="EMBL" id="JARKIB010000043">
    <property type="protein sequence ID" value="KAJ7758026.1"/>
    <property type="molecule type" value="Genomic_DNA"/>
</dbReference>
<organism evidence="2 3">
    <name type="scientific">Mycena metata</name>
    <dbReference type="NCBI Taxonomy" id="1033252"/>
    <lineage>
        <taxon>Eukaryota</taxon>
        <taxon>Fungi</taxon>
        <taxon>Dikarya</taxon>
        <taxon>Basidiomycota</taxon>
        <taxon>Agaricomycotina</taxon>
        <taxon>Agaricomycetes</taxon>
        <taxon>Agaricomycetidae</taxon>
        <taxon>Agaricales</taxon>
        <taxon>Marasmiineae</taxon>
        <taxon>Mycenaceae</taxon>
        <taxon>Mycena</taxon>
    </lineage>
</organism>
<evidence type="ECO:0000313" key="3">
    <source>
        <dbReference type="Proteomes" id="UP001215598"/>
    </source>
</evidence>
<comment type="caution">
    <text evidence="2">The sequence shown here is derived from an EMBL/GenBank/DDBJ whole genome shotgun (WGS) entry which is preliminary data.</text>
</comment>
<feature type="compositionally biased region" description="Basic and acidic residues" evidence="1">
    <location>
        <begin position="195"/>
        <end position="205"/>
    </location>
</feature>
<sequence length="205" mass="22124">MQPQGRESSTSLNTSIMPLLDIKSASASAIPTLLVGPHSHLHLCRAQSSSSPSPRPPYPRRCPPPPPLLALVLAILIVFALPASESTLPIGASWSRICAGKVRARGVRAARSPRDVKQPPASCRCAGHEGRVRVRRPSHPLLVGPIPISTCAARSLRPPRSRSPHRIRTTGVRGGVPTPTPPRGRAPWRLALRNSDLRRREGKSR</sequence>
<protein>
    <submittedName>
        <fullName evidence="2">Uncharacterized protein</fullName>
    </submittedName>
</protein>
<gene>
    <name evidence="2" type="ORF">B0H16DRAFT_658985</name>
</gene>
<evidence type="ECO:0000256" key="1">
    <source>
        <dbReference type="SAM" id="MobiDB-lite"/>
    </source>
</evidence>
<accession>A0AAD7JAB7</accession>